<accession>A0A5B7HJ63</accession>
<keyword evidence="2" id="KW-1185">Reference proteome</keyword>
<dbReference type="AlphaFoldDB" id="A0A5B7HJ63"/>
<dbReference type="EMBL" id="VSRR010028130">
    <property type="protein sequence ID" value="MPC68624.1"/>
    <property type="molecule type" value="Genomic_DNA"/>
</dbReference>
<reference evidence="1 2" key="1">
    <citation type="submission" date="2019-05" db="EMBL/GenBank/DDBJ databases">
        <title>Another draft genome of Portunus trituberculatus and its Hox gene families provides insights of decapod evolution.</title>
        <authorList>
            <person name="Jeong J.-H."/>
            <person name="Song I."/>
            <person name="Kim S."/>
            <person name="Choi T."/>
            <person name="Kim D."/>
            <person name="Ryu S."/>
            <person name="Kim W."/>
        </authorList>
    </citation>
    <scope>NUCLEOTIDE SEQUENCE [LARGE SCALE GENOMIC DNA]</scope>
    <source>
        <tissue evidence="1">Muscle</tissue>
    </source>
</reference>
<name>A0A5B7HJ63_PORTR</name>
<organism evidence="1 2">
    <name type="scientific">Portunus trituberculatus</name>
    <name type="common">Swimming crab</name>
    <name type="synonym">Neptunus trituberculatus</name>
    <dbReference type="NCBI Taxonomy" id="210409"/>
    <lineage>
        <taxon>Eukaryota</taxon>
        <taxon>Metazoa</taxon>
        <taxon>Ecdysozoa</taxon>
        <taxon>Arthropoda</taxon>
        <taxon>Crustacea</taxon>
        <taxon>Multicrustacea</taxon>
        <taxon>Malacostraca</taxon>
        <taxon>Eumalacostraca</taxon>
        <taxon>Eucarida</taxon>
        <taxon>Decapoda</taxon>
        <taxon>Pleocyemata</taxon>
        <taxon>Brachyura</taxon>
        <taxon>Eubrachyura</taxon>
        <taxon>Portunoidea</taxon>
        <taxon>Portunidae</taxon>
        <taxon>Portuninae</taxon>
        <taxon>Portunus</taxon>
    </lineage>
</organism>
<evidence type="ECO:0000313" key="2">
    <source>
        <dbReference type="Proteomes" id="UP000324222"/>
    </source>
</evidence>
<proteinExistence type="predicted"/>
<protein>
    <submittedName>
        <fullName evidence="1">Uncharacterized protein</fullName>
    </submittedName>
</protein>
<dbReference type="Proteomes" id="UP000324222">
    <property type="component" value="Unassembled WGS sequence"/>
</dbReference>
<sequence length="95" mass="10659">MTSWRRSSRYVMDQIAPPAVTVQAIPRPATPCLAPKGVVPSLTTQLACSYNSRLELFLSSGEIASIRFRGRRDPSRRADRPLLLCFLPFRLPRSS</sequence>
<evidence type="ECO:0000313" key="1">
    <source>
        <dbReference type="EMBL" id="MPC68624.1"/>
    </source>
</evidence>
<gene>
    <name evidence="1" type="ORF">E2C01_062827</name>
</gene>
<comment type="caution">
    <text evidence="1">The sequence shown here is derived from an EMBL/GenBank/DDBJ whole genome shotgun (WGS) entry which is preliminary data.</text>
</comment>